<dbReference type="Proteomes" id="UP001153365">
    <property type="component" value="Unassembled WGS sequence"/>
</dbReference>
<dbReference type="EMBL" id="CALTRL010001945">
    <property type="protein sequence ID" value="CAH7674214.1"/>
    <property type="molecule type" value="Genomic_DNA"/>
</dbReference>
<evidence type="ECO:0000313" key="1">
    <source>
        <dbReference type="EMBL" id="CAH7674214.1"/>
    </source>
</evidence>
<dbReference type="AlphaFoldDB" id="A0AAV0AZB4"/>
<name>A0AAV0AZB4_PHAPC</name>
<gene>
    <name evidence="1" type="ORF">PPACK8108_LOCUS9126</name>
</gene>
<organism evidence="1 2">
    <name type="scientific">Phakopsora pachyrhizi</name>
    <name type="common">Asian soybean rust disease fungus</name>
    <dbReference type="NCBI Taxonomy" id="170000"/>
    <lineage>
        <taxon>Eukaryota</taxon>
        <taxon>Fungi</taxon>
        <taxon>Dikarya</taxon>
        <taxon>Basidiomycota</taxon>
        <taxon>Pucciniomycotina</taxon>
        <taxon>Pucciniomycetes</taxon>
        <taxon>Pucciniales</taxon>
        <taxon>Phakopsoraceae</taxon>
        <taxon>Phakopsora</taxon>
    </lineage>
</organism>
<proteinExistence type="predicted"/>
<reference evidence="1" key="1">
    <citation type="submission" date="2022-06" db="EMBL/GenBank/DDBJ databases">
        <authorList>
            <consortium name="SYNGENTA / RWTH Aachen University"/>
        </authorList>
    </citation>
    <scope>NUCLEOTIDE SEQUENCE</scope>
</reference>
<keyword evidence="2" id="KW-1185">Reference proteome</keyword>
<protein>
    <submittedName>
        <fullName evidence="1">Expressed protein</fullName>
    </submittedName>
</protein>
<evidence type="ECO:0000313" key="2">
    <source>
        <dbReference type="Proteomes" id="UP001153365"/>
    </source>
</evidence>
<accession>A0AAV0AZB4</accession>
<comment type="caution">
    <text evidence="1">The sequence shown here is derived from an EMBL/GenBank/DDBJ whole genome shotgun (WGS) entry which is preliminary data.</text>
</comment>
<sequence>MLLKSPTGMSQMTKFYAILLCFTWCNTAIEAFFSSVSWTKATAKRDILGPESAKEILALHDAVLDAKIASFDILHSISRINSDTNIKASSVNVYKPKGPMIKLENQRKEVAYSELAASIAIKAIDLVKNHLRRVKYQKLRVHFAPEDVANNLDDIFFEWMENSFIDEFHSTLKSFENAKSSSKQTFCITDFGYCDLNGEKIYSFEELILRSLDYLLQASSSTGGEGKRIVQKVLKDSEVLKIIKLQFEKSFMNQQLEKSLFIDMEDYLKHNDWTKGFANIYDVLSKEDQHEILLNSIKTFSEVMSRKFVKYQPFFSDLKDTLIFLKDPEALNKLGNEINAENQEIARILIEFLSKPDIIDPMGVFPNIWSFSYYIVE</sequence>